<evidence type="ECO:0000256" key="11">
    <source>
        <dbReference type="ARBA" id="ARBA00023212"/>
    </source>
</evidence>
<dbReference type="GO" id="GO:0043992">
    <property type="term" value="F:histone H3K9 acetyltransferase activity"/>
    <property type="evidence" value="ECO:0007669"/>
    <property type="project" value="UniProtKB-ARBA"/>
</dbReference>
<keyword evidence="11" id="KW-0206">Cytoskeleton</keyword>
<dbReference type="InterPro" id="IPR036427">
    <property type="entry name" value="Bromodomain-like_sf"/>
</dbReference>
<dbReference type="Gene3D" id="3.40.630.30">
    <property type="match status" value="1"/>
</dbReference>
<dbReference type="OrthoDB" id="1937912at2759"/>
<keyword evidence="6" id="KW-0156">Chromatin regulator</keyword>
<evidence type="ECO:0000256" key="16">
    <source>
        <dbReference type="SAM" id="MobiDB-lite"/>
    </source>
</evidence>
<dbReference type="GeneID" id="112681692"/>
<dbReference type="GO" id="GO:0140672">
    <property type="term" value="C:ATAC complex"/>
    <property type="evidence" value="ECO:0007669"/>
    <property type="project" value="TreeGrafter"/>
</dbReference>
<gene>
    <name evidence="20" type="primary">LOC112681692</name>
</gene>
<evidence type="ECO:0000256" key="14">
    <source>
        <dbReference type="ARBA" id="ARBA00048940"/>
    </source>
</evidence>
<evidence type="ECO:0000256" key="8">
    <source>
        <dbReference type="ARBA" id="ARBA00023117"/>
    </source>
</evidence>
<dbReference type="CTD" id="39431"/>
<evidence type="ECO:0000256" key="1">
    <source>
        <dbReference type="ARBA" id="ARBA00004123"/>
    </source>
</evidence>
<evidence type="ECO:0000259" key="17">
    <source>
        <dbReference type="PROSITE" id="PS50014"/>
    </source>
</evidence>
<dbReference type="Gene3D" id="1.20.920.10">
    <property type="entry name" value="Bromodomain-like"/>
    <property type="match status" value="1"/>
</dbReference>
<accession>A0A8B8FBR5</accession>
<feature type="region of interest" description="Disordered" evidence="16">
    <location>
        <begin position="346"/>
        <end position="366"/>
    </location>
</feature>
<comment type="similarity">
    <text evidence="3">Belongs to the acetyltransferase family. GCN5 subfamily.</text>
</comment>
<protein>
    <recommendedName>
        <fullName evidence="4">histone acetyltransferase</fullName>
        <ecNumber evidence="4">2.3.1.48</ecNumber>
    </recommendedName>
</protein>
<dbReference type="PROSITE" id="PS00633">
    <property type="entry name" value="BROMODOMAIN_1"/>
    <property type="match status" value="1"/>
</dbReference>
<evidence type="ECO:0000256" key="9">
    <source>
        <dbReference type="ARBA" id="ARBA00023159"/>
    </source>
</evidence>
<comment type="subcellular location">
    <subcellularLocation>
        <location evidence="2">Cytoplasm</location>
        <location evidence="2">Cytoskeleton</location>
        <location evidence="2">Microtubule organizing center</location>
        <location evidence="2">Centrosome</location>
    </subcellularLocation>
    <subcellularLocation>
        <location evidence="1">Nucleus</location>
    </subcellularLocation>
</comment>
<evidence type="ECO:0000256" key="3">
    <source>
        <dbReference type="ARBA" id="ARBA00008607"/>
    </source>
</evidence>
<evidence type="ECO:0000256" key="4">
    <source>
        <dbReference type="ARBA" id="ARBA00013184"/>
    </source>
</evidence>
<dbReference type="InterPro" id="IPR009464">
    <property type="entry name" value="PCAF_N"/>
</dbReference>
<dbReference type="Pfam" id="PF06466">
    <property type="entry name" value="PCAF_N"/>
    <property type="match status" value="1"/>
</dbReference>
<keyword evidence="13" id="KW-0012">Acyltransferase</keyword>
<evidence type="ECO:0000313" key="20">
    <source>
        <dbReference type="RefSeq" id="XP_025407760.1"/>
    </source>
</evidence>
<dbReference type="SMART" id="SM00297">
    <property type="entry name" value="BROMO"/>
    <property type="match status" value="1"/>
</dbReference>
<evidence type="ECO:0000256" key="5">
    <source>
        <dbReference type="ARBA" id="ARBA00022679"/>
    </source>
</evidence>
<dbReference type="Pfam" id="PF00439">
    <property type="entry name" value="Bromodomain"/>
    <property type="match status" value="1"/>
</dbReference>
<evidence type="ECO:0000256" key="10">
    <source>
        <dbReference type="ARBA" id="ARBA00023163"/>
    </source>
</evidence>
<dbReference type="EC" id="2.3.1.48" evidence="4"/>
<dbReference type="PANTHER" id="PTHR45750:SF3">
    <property type="entry name" value="HISTONE ACETYLTRANSFERASE"/>
    <property type="match status" value="1"/>
</dbReference>
<dbReference type="InterPro" id="IPR000182">
    <property type="entry name" value="GNAT_dom"/>
</dbReference>
<evidence type="ECO:0000256" key="12">
    <source>
        <dbReference type="ARBA" id="ARBA00023242"/>
    </source>
</evidence>
<evidence type="ECO:0000256" key="13">
    <source>
        <dbReference type="ARBA" id="ARBA00023315"/>
    </source>
</evidence>
<organism evidence="19 20">
    <name type="scientific">Sipha flava</name>
    <name type="common">yellow sugarcane aphid</name>
    <dbReference type="NCBI Taxonomy" id="143950"/>
    <lineage>
        <taxon>Eukaryota</taxon>
        <taxon>Metazoa</taxon>
        <taxon>Ecdysozoa</taxon>
        <taxon>Arthropoda</taxon>
        <taxon>Hexapoda</taxon>
        <taxon>Insecta</taxon>
        <taxon>Pterygota</taxon>
        <taxon>Neoptera</taxon>
        <taxon>Paraneoptera</taxon>
        <taxon>Hemiptera</taxon>
        <taxon>Sternorrhyncha</taxon>
        <taxon>Aphidomorpha</taxon>
        <taxon>Aphidoidea</taxon>
        <taxon>Aphididae</taxon>
        <taxon>Sipha</taxon>
    </lineage>
</organism>
<dbReference type="AlphaFoldDB" id="A0A8B8FBR5"/>
<sequence>MPKYSKFDKCIPSTSSSAGAPLFDDSDDNDPYLHQIIKYKGEDFNMTRHEKLIRLSTKVKCQVSACQCNGWQGKRDNPSMNSSCSKSGCSHPLSSHISHLETIGDDLINNLIEIAFDLNQLSNTLNNDLKKPNSERNFVKEDTYSAIYHELRSFMFPGSMVSLDKLFGAPPFENPNIVKALMNFNMYKFGHDSSQLKIALKLSKCITKHYDLWKWTSPKELPYCKTLQNRKSYEFYYQRFIAFCELPKYVHSIAPCYKMSMIFGQDVLKYTLKVFRMHLSDWCHANSTKMSNYRKNFCLTYLPKYMNLLEEEVYAVHSPIWDLHFKDSDLKKIILSDSLDSGLDEYKEGESKRKKKDKIPNEDMILKPNEKNNIEDALSEEKIAEILKNVQRGPVTYSTEFGLENGPRGHQARTEEEHGIIRFVVIGNSLDARVEKSTMLWLMQLRNLFRTQLPRMPVRYITRLVFDTKHKTLALLKDGVPIGGICFCPFVSQGFTEIVFCAVKVDQQENGYGTQLMNHLKDYHIQHNILNFLTYADKLAIEYFKKQGFTQDVRISKKIHQEYIKHYQGAILMHCELNPKIIYTQLTSVIRLQKEIVKNLVEEKHRKIERHFPGLTCFLDGVRMVTIESIPGVMDTGWIPSTRSTRNSRVTEESTDIDVLAKHLKKVLVYIKNNSLSEPFLTPVDKKVPGYYELIKYPMDLSTITKRLSSGYYVTRKLFIADMKRMFTNCKTFNPEDSYWSNCAVELDRLFQIKMKELGLWDY</sequence>
<reference evidence="20" key="1">
    <citation type="submission" date="2025-08" db="UniProtKB">
        <authorList>
            <consortium name="RefSeq"/>
        </authorList>
    </citation>
    <scope>IDENTIFICATION</scope>
    <source>
        <tissue evidence="20">Whole body</tissue>
    </source>
</reference>
<dbReference type="PANTHER" id="PTHR45750">
    <property type="entry name" value="GH11602P"/>
    <property type="match status" value="1"/>
</dbReference>
<evidence type="ECO:0000256" key="7">
    <source>
        <dbReference type="ARBA" id="ARBA00023015"/>
    </source>
</evidence>
<dbReference type="CDD" id="cd04301">
    <property type="entry name" value="NAT_SF"/>
    <property type="match status" value="1"/>
</dbReference>
<keyword evidence="10" id="KW-0804">Transcription</keyword>
<keyword evidence="12" id="KW-0539">Nucleus</keyword>
<keyword evidence="7" id="KW-0805">Transcription regulation</keyword>
<dbReference type="InterPro" id="IPR037800">
    <property type="entry name" value="GCN5"/>
</dbReference>
<name>A0A8B8FBR5_9HEMI</name>
<keyword evidence="8 15" id="KW-0103">Bromodomain</keyword>
<keyword evidence="9" id="KW-0010">Activator</keyword>
<dbReference type="RefSeq" id="XP_025407760.1">
    <property type="nucleotide sequence ID" value="XM_025551975.1"/>
</dbReference>
<evidence type="ECO:0000256" key="15">
    <source>
        <dbReference type="PROSITE-ProRule" id="PRU00035"/>
    </source>
</evidence>
<keyword evidence="5" id="KW-0808">Transferase</keyword>
<dbReference type="PROSITE" id="PS51186">
    <property type="entry name" value="GNAT"/>
    <property type="match status" value="1"/>
</dbReference>
<dbReference type="SUPFAM" id="SSF55729">
    <property type="entry name" value="Acyl-CoA N-acyltransferases (Nat)"/>
    <property type="match status" value="1"/>
</dbReference>
<dbReference type="Proteomes" id="UP000694846">
    <property type="component" value="Unplaced"/>
</dbReference>
<keyword evidence="19" id="KW-1185">Reference proteome</keyword>
<evidence type="ECO:0000256" key="2">
    <source>
        <dbReference type="ARBA" id="ARBA00004300"/>
    </source>
</evidence>
<dbReference type="InterPro" id="IPR016181">
    <property type="entry name" value="Acyl_CoA_acyltransferase"/>
</dbReference>
<dbReference type="Pfam" id="PF00583">
    <property type="entry name" value="Acetyltransf_1"/>
    <property type="match status" value="1"/>
</dbReference>
<dbReference type="GO" id="GO:0005813">
    <property type="term" value="C:centrosome"/>
    <property type="evidence" value="ECO:0007669"/>
    <property type="project" value="UniProtKB-SubCell"/>
</dbReference>
<feature type="domain" description="N-acetyltransferase" evidence="18">
    <location>
        <begin position="432"/>
        <end position="578"/>
    </location>
</feature>
<dbReference type="SUPFAM" id="SSF47370">
    <property type="entry name" value="Bromodomain"/>
    <property type="match status" value="1"/>
</dbReference>
<dbReference type="GO" id="GO:0045944">
    <property type="term" value="P:positive regulation of transcription by RNA polymerase II"/>
    <property type="evidence" value="ECO:0007669"/>
    <property type="project" value="TreeGrafter"/>
</dbReference>
<evidence type="ECO:0000259" key="18">
    <source>
        <dbReference type="PROSITE" id="PS51186"/>
    </source>
</evidence>
<dbReference type="PROSITE" id="PS50014">
    <property type="entry name" value="BROMODOMAIN_2"/>
    <property type="match status" value="1"/>
</dbReference>
<dbReference type="GO" id="GO:0005634">
    <property type="term" value="C:nucleus"/>
    <property type="evidence" value="ECO:0007669"/>
    <property type="project" value="UniProtKB-SubCell"/>
</dbReference>
<proteinExistence type="inferred from homology"/>
<keyword evidence="11" id="KW-0963">Cytoplasm</keyword>
<feature type="domain" description="Bromo" evidence="17">
    <location>
        <begin position="672"/>
        <end position="741"/>
    </location>
</feature>
<evidence type="ECO:0000256" key="6">
    <source>
        <dbReference type="ARBA" id="ARBA00022853"/>
    </source>
</evidence>
<dbReference type="PRINTS" id="PR00503">
    <property type="entry name" value="BROMODOMAIN"/>
</dbReference>
<dbReference type="InterPro" id="IPR018359">
    <property type="entry name" value="Bromodomain_CS"/>
</dbReference>
<comment type="catalytic activity">
    <reaction evidence="14">
        <text>L-lysyl-[histone] + acetyl-CoA = N(6)-acetyl-L-lysyl-[histone] + CoA + H(+)</text>
        <dbReference type="Rhea" id="RHEA:21992"/>
        <dbReference type="Rhea" id="RHEA-COMP:9845"/>
        <dbReference type="Rhea" id="RHEA-COMP:11338"/>
        <dbReference type="ChEBI" id="CHEBI:15378"/>
        <dbReference type="ChEBI" id="CHEBI:29969"/>
        <dbReference type="ChEBI" id="CHEBI:57287"/>
        <dbReference type="ChEBI" id="CHEBI:57288"/>
        <dbReference type="ChEBI" id="CHEBI:61930"/>
        <dbReference type="EC" id="2.3.1.48"/>
    </reaction>
    <physiologicalReaction direction="left-to-right" evidence="14">
        <dbReference type="Rhea" id="RHEA:21993"/>
    </physiologicalReaction>
</comment>
<dbReference type="InterPro" id="IPR001487">
    <property type="entry name" value="Bromodomain"/>
</dbReference>
<evidence type="ECO:0000313" key="19">
    <source>
        <dbReference type="Proteomes" id="UP000694846"/>
    </source>
</evidence>